<proteinExistence type="predicted"/>
<evidence type="ECO:0000313" key="2">
    <source>
        <dbReference type="EMBL" id="VFK71531.1"/>
    </source>
</evidence>
<organism evidence="1">
    <name type="scientific">Candidatus Kentrum sp. UNK</name>
    <dbReference type="NCBI Taxonomy" id="2126344"/>
    <lineage>
        <taxon>Bacteria</taxon>
        <taxon>Pseudomonadati</taxon>
        <taxon>Pseudomonadota</taxon>
        <taxon>Gammaproteobacteria</taxon>
        <taxon>Candidatus Kentrum</taxon>
    </lineage>
</organism>
<reference evidence="1" key="1">
    <citation type="submission" date="2019-02" db="EMBL/GenBank/DDBJ databases">
        <authorList>
            <person name="Gruber-Vodicka R. H."/>
            <person name="Seah K. B. B."/>
        </authorList>
    </citation>
    <scope>NUCLEOTIDE SEQUENCE</scope>
    <source>
        <strain evidence="2">BECK_BY19</strain>
        <strain evidence="1">BECK_BY8</strain>
    </source>
</reference>
<name>A0A451AHR5_9GAMM</name>
<dbReference type="EMBL" id="CAADFZ010000065">
    <property type="protein sequence ID" value="VFK65570.1"/>
    <property type="molecule type" value="Genomic_DNA"/>
</dbReference>
<protein>
    <submittedName>
        <fullName evidence="1">Uncharacterized protein</fullName>
    </submittedName>
</protein>
<sequence length="71" mass="7989">MRFAYPPYAGTFFICWGDETLNMNVKLNSFLISNGLTILYDFVRFRIIRFAKCSLISPCLGTGSDAPDSVL</sequence>
<accession>A0A451AHR5</accession>
<dbReference type="EMBL" id="CAADGD010000070">
    <property type="protein sequence ID" value="VFK71531.1"/>
    <property type="molecule type" value="Genomic_DNA"/>
</dbReference>
<dbReference type="AlphaFoldDB" id="A0A451AHR5"/>
<gene>
    <name evidence="1" type="ORF">BECKUNK1418G_GA0071005_106525</name>
    <name evidence="2" type="ORF">BECKUNK1418H_GA0071006_107025</name>
</gene>
<evidence type="ECO:0000313" key="1">
    <source>
        <dbReference type="EMBL" id="VFK65570.1"/>
    </source>
</evidence>